<feature type="region of interest" description="Disordered" evidence="1">
    <location>
        <begin position="153"/>
        <end position="176"/>
    </location>
</feature>
<sequence length="176" mass="19277">MDILIIAMMSLDNTFVYMQFHPLTYIVKLNIEMSMATLITKIAKSAGTSDHIIGSSYDKSRSHGTSRPQDPSHSSRLSHMGQPAGDAANDNNGGRGKFWGTITTIVELSTMKSTTPPDSKNQLRLNHNNTDKLISQEHYRTSYSVATDHSDHAYRNGATAGSSHDSTNSTTPYEAV</sequence>
<feature type="region of interest" description="Disordered" evidence="1">
    <location>
        <begin position="53"/>
        <end position="95"/>
    </location>
</feature>
<evidence type="ECO:0000256" key="1">
    <source>
        <dbReference type="SAM" id="MobiDB-lite"/>
    </source>
</evidence>
<keyword evidence="3" id="KW-1185">Reference proteome</keyword>
<dbReference type="AlphaFoldDB" id="A0A084BAT5"/>
<dbReference type="EMBL" id="KL647501">
    <property type="protein sequence ID" value="KEY74664.1"/>
    <property type="molecule type" value="Genomic_DNA"/>
</dbReference>
<organism evidence="2 3">
    <name type="scientific">Stachybotrys chartarum (strain CBS 109288 / IBT 7711)</name>
    <name type="common">Toxic black mold</name>
    <name type="synonym">Stilbospora chartarum</name>
    <dbReference type="NCBI Taxonomy" id="1280523"/>
    <lineage>
        <taxon>Eukaryota</taxon>
        <taxon>Fungi</taxon>
        <taxon>Dikarya</taxon>
        <taxon>Ascomycota</taxon>
        <taxon>Pezizomycotina</taxon>
        <taxon>Sordariomycetes</taxon>
        <taxon>Hypocreomycetidae</taxon>
        <taxon>Hypocreales</taxon>
        <taxon>Stachybotryaceae</taxon>
        <taxon>Stachybotrys</taxon>
    </lineage>
</organism>
<dbReference type="PANTHER" id="PTHR35179">
    <property type="entry name" value="PROTEIN CBG02620"/>
    <property type="match status" value="1"/>
</dbReference>
<protein>
    <submittedName>
        <fullName evidence="2">Uncharacterized protein</fullName>
    </submittedName>
</protein>
<proteinExistence type="predicted"/>
<feature type="compositionally biased region" description="Polar residues" evidence="1">
    <location>
        <begin position="63"/>
        <end position="77"/>
    </location>
</feature>
<dbReference type="PANTHER" id="PTHR35179:SF1">
    <property type="entry name" value="INTEGRAL MEMBRANE PROTEIN"/>
    <property type="match status" value="1"/>
</dbReference>
<accession>A0A084BAT5</accession>
<gene>
    <name evidence="2" type="ORF">S7711_08430</name>
</gene>
<dbReference type="HOGENOM" id="CLU_1526139_0_0_1"/>
<evidence type="ECO:0000313" key="3">
    <source>
        <dbReference type="Proteomes" id="UP000028045"/>
    </source>
</evidence>
<dbReference type="Proteomes" id="UP000028045">
    <property type="component" value="Unassembled WGS sequence"/>
</dbReference>
<reference evidence="2 3" key="1">
    <citation type="journal article" date="2014" name="BMC Genomics">
        <title>Comparative genome sequencing reveals chemotype-specific gene clusters in the toxigenic black mold Stachybotrys.</title>
        <authorList>
            <person name="Semeiks J."/>
            <person name="Borek D."/>
            <person name="Otwinowski Z."/>
            <person name="Grishin N.V."/>
        </authorList>
    </citation>
    <scope>NUCLEOTIDE SEQUENCE [LARGE SCALE GENOMIC DNA]</scope>
    <source>
        <strain evidence="3">CBS 109288 / IBT 7711</strain>
    </source>
</reference>
<name>A0A084BAT5_STACB</name>
<feature type="compositionally biased region" description="Polar residues" evidence="1">
    <location>
        <begin position="159"/>
        <end position="176"/>
    </location>
</feature>
<evidence type="ECO:0000313" key="2">
    <source>
        <dbReference type="EMBL" id="KEY74664.1"/>
    </source>
</evidence>